<dbReference type="Gene3D" id="3.30.310.130">
    <property type="entry name" value="Ubiquitin-related"/>
    <property type="match status" value="1"/>
</dbReference>
<dbReference type="EMBL" id="NCKW01006398">
    <property type="protein sequence ID" value="POM71858.1"/>
    <property type="molecule type" value="Genomic_DNA"/>
</dbReference>
<keyword evidence="6" id="KW-1185">Reference proteome</keyword>
<protein>
    <recommendedName>
        <fullName evidence="4">Ubiquitin-like protease family profile domain-containing protein</fullName>
    </recommendedName>
</protein>
<evidence type="ECO:0000256" key="3">
    <source>
        <dbReference type="ARBA" id="ARBA00022801"/>
    </source>
</evidence>
<dbReference type="GO" id="GO:0008234">
    <property type="term" value="F:cysteine-type peptidase activity"/>
    <property type="evidence" value="ECO:0007669"/>
    <property type="project" value="InterPro"/>
</dbReference>
<evidence type="ECO:0000313" key="6">
    <source>
        <dbReference type="Proteomes" id="UP000237271"/>
    </source>
</evidence>
<dbReference type="Proteomes" id="UP000237271">
    <property type="component" value="Unassembled WGS sequence"/>
</dbReference>
<comment type="similarity">
    <text evidence="1">Belongs to the peptidase C48 family.</text>
</comment>
<reference evidence="5 6" key="1">
    <citation type="journal article" date="2017" name="Genome Biol. Evol.">
        <title>Phytophthora megakarya and P. palmivora, closely related causal agents of cacao black pod rot, underwent increases in genome sizes and gene numbers by different mechanisms.</title>
        <authorList>
            <person name="Ali S.S."/>
            <person name="Shao J."/>
            <person name="Lary D.J."/>
            <person name="Kronmiller B."/>
            <person name="Shen D."/>
            <person name="Strem M.D."/>
            <person name="Amoako-Attah I."/>
            <person name="Akrofi A.Y."/>
            <person name="Begoude B.A."/>
            <person name="Ten Hoopen G.M."/>
            <person name="Coulibaly K."/>
            <person name="Kebe B.I."/>
            <person name="Melnick R.L."/>
            <person name="Guiltinan M.J."/>
            <person name="Tyler B.M."/>
            <person name="Meinhardt L.W."/>
            <person name="Bailey B.A."/>
        </authorList>
    </citation>
    <scope>NUCLEOTIDE SEQUENCE [LARGE SCALE GENOMIC DNA]</scope>
    <source>
        <strain evidence="6">sbr112.9</strain>
    </source>
</reference>
<dbReference type="OrthoDB" id="93786at2759"/>
<evidence type="ECO:0000256" key="2">
    <source>
        <dbReference type="ARBA" id="ARBA00022670"/>
    </source>
</evidence>
<dbReference type="InterPro" id="IPR003653">
    <property type="entry name" value="Peptidase_C48_C"/>
</dbReference>
<organism evidence="5 6">
    <name type="scientific">Phytophthora palmivora</name>
    <dbReference type="NCBI Taxonomy" id="4796"/>
    <lineage>
        <taxon>Eukaryota</taxon>
        <taxon>Sar</taxon>
        <taxon>Stramenopiles</taxon>
        <taxon>Oomycota</taxon>
        <taxon>Peronosporomycetes</taxon>
        <taxon>Peronosporales</taxon>
        <taxon>Peronosporaceae</taxon>
        <taxon>Phytophthora</taxon>
    </lineage>
</organism>
<comment type="caution">
    <text evidence="5">The sequence shown here is derived from an EMBL/GenBank/DDBJ whole genome shotgun (WGS) entry which is preliminary data.</text>
</comment>
<dbReference type="SUPFAM" id="SSF54001">
    <property type="entry name" value="Cysteine proteinases"/>
    <property type="match status" value="1"/>
</dbReference>
<sequence>MKVIKLVEKAFTWVSAIDFSTPMPASIQVVQHIEILSKVKTIPLLSTKVRKNAKCQTEILDLVCKTQLSDDTINVVMARLFGSRNDVIVMKPNIIGNISNGEISITVAIFADVFAGMKTEKICIPVCCNKIHWCGIMVNTRLKDACIYDPMSSNYAVAVRALVEKLVTQLPEYAPRKYRVHHN</sequence>
<name>A0A2P4Y234_9STRA</name>
<keyword evidence="3" id="KW-0378">Hydrolase</keyword>
<dbReference type="Gene3D" id="1.10.418.20">
    <property type="match status" value="1"/>
</dbReference>
<evidence type="ECO:0000259" key="4">
    <source>
        <dbReference type="Pfam" id="PF02902"/>
    </source>
</evidence>
<dbReference type="AlphaFoldDB" id="A0A2P4Y234"/>
<accession>A0A2P4Y234</accession>
<dbReference type="InterPro" id="IPR038765">
    <property type="entry name" value="Papain-like_cys_pep_sf"/>
</dbReference>
<keyword evidence="2" id="KW-0645">Protease</keyword>
<proteinExistence type="inferred from homology"/>
<feature type="domain" description="Ubiquitin-like protease family profile" evidence="4">
    <location>
        <begin position="119"/>
        <end position="156"/>
    </location>
</feature>
<gene>
    <name evidence="5" type="ORF">PHPALM_11515</name>
</gene>
<evidence type="ECO:0000313" key="5">
    <source>
        <dbReference type="EMBL" id="POM71858.1"/>
    </source>
</evidence>
<dbReference type="GO" id="GO:0006508">
    <property type="term" value="P:proteolysis"/>
    <property type="evidence" value="ECO:0007669"/>
    <property type="project" value="UniProtKB-KW"/>
</dbReference>
<dbReference type="Pfam" id="PF02902">
    <property type="entry name" value="Peptidase_C48"/>
    <property type="match status" value="1"/>
</dbReference>
<evidence type="ECO:0000256" key="1">
    <source>
        <dbReference type="ARBA" id="ARBA00005234"/>
    </source>
</evidence>